<evidence type="ECO:0000313" key="2">
    <source>
        <dbReference type="Proteomes" id="UP000263690"/>
    </source>
</evidence>
<gene>
    <name evidence="1" type="ORF">SFV1gp58</name>
</gene>
<organismHost>
    <name type="scientific">Saccharolobus shibatae</name>
    <dbReference type="NCBI Taxonomy" id="2286"/>
</organismHost>
<protein>
    <submittedName>
        <fullName evidence="1">Putative Cas4 family CRISPR-associated nuclease</fullName>
    </submittedName>
</protein>
<keyword evidence="2" id="KW-1185">Reference proteome</keyword>
<dbReference type="Proteomes" id="UP000263690">
    <property type="component" value="Segment"/>
</dbReference>
<dbReference type="Gene3D" id="3.90.320.10">
    <property type="match status" value="1"/>
</dbReference>
<organism evidence="1">
    <name type="scientific">Sulfolobus filamentous virus 1</name>
    <name type="common">SFV1</name>
    <name type="synonym">Sulfolobus virus SFV-1</name>
    <dbReference type="NCBI Taxonomy" id="2304198"/>
    <lineage>
        <taxon>Viruses</taxon>
        <taxon>Adnaviria</taxon>
        <taxon>Zilligvirae</taxon>
        <taxon>Taleaviricota</taxon>
        <taxon>Tokiviricetes</taxon>
        <taxon>Ligamenvirales</taxon>
        <taxon>Lipothrixviridae</taxon>
        <taxon>Alphalipothrixvirus</taxon>
        <taxon>Alphalipothrixvirus beppuense</taxon>
    </lineage>
</organism>
<proteinExistence type="predicted"/>
<evidence type="ECO:0000313" key="1">
    <source>
        <dbReference type="EMBL" id="AXQ00140.1"/>
    </source>
</evidence>
<dbReference type="InterPro" id="IPR011604">
    <property type="entry name" value="PDDEXK-like_dom_sf"/>
</dbReference>
<accession>A0A346LU97</accession>
<reference evidence="1" key="1">
    <citation type="journal article" date="2018" name="Nat. Commun.">
        <title>Structural conservation in a membrane-enveloped filamentous virus infecting a hyperthermophilic acidophile.</title>
        <authorList>
            <person name="Liu Y."/>
            <person name="Osinski T."/>
            <person name="Wang F."/>
            <person name="Krupovic M."/>
            <person name="Schouten S."/>
            <person name="Kasson P."/>
            <person name="Prangishvili D."/>
            <person name="Egelman E.H."/>
        </authorList>
    </citation>
    <scope>NUCLEOTIDE SEQUENCE [LARGE SCALE GENOMIC DNA]</scope>
    <source>
        <strain evidence="1">S48</strain>
    </source>
</reference>
<dbReference type="EMBL" id="MH447526">
    <property type="protein sequence ID" value="AXQ00140.1"/>
    <property type="molecule type" value="Genomic_DNA"/>
</dbReference>
<sequence length="193" mass="22614">MKLEELKQLVEEEKKKPHNKEVRVTRAVTCPTLQIKEYYGINMGKLRHQIIEEKLKSKGLETEVEIALTIDNVLITGHVDALDLNNLTVYEIKPSRIYDNYIRQLSMYVTILRKLTGLNFTGKFIIYVGEEVYELVPPFLDTTILETVLEVLQEETTIKGEYCTLCIHDKKCDKKREWKRKMGFEIAEITKLY</sequence>
<name>A0A346LU97_SUFV1</name>